<evidence type="ECO:0000313" key="1">
    <source>
        <dbReference type="EMBL" id="KAG5277892.1"/>
    </source>
</evidence>
<evidence type="ECO:0000313" key="2">
    <source>
        <dbReference type="Proteomes" id="UP000823561"/>
    </source>
</evidence>
<proteinExistence type="predicted"/>
<dbReference type="Proteomes" id="UP000823561">
    <property type="component" value="Chromosome 7"/>
</dbReference>
<sequence>MFMDTPTTVRGFVSFSPSTQPFFLEFEKIVGLEIFRYLKNFIESPAETSGQLGMHPLTSIRLISSIKCVNTDPEGKKKVVKRVPVAILTVYEDDDAAASATVTDIAVILEGAVILHDLPDFAAAFACLFSLLYAMNINYPEQMRYTFEAIQNIFFDLGSRCSQHTRSLKEKLLL</sequence>
<comment type="caution">
    <text evidence="1">The sequence shown here is derived from an EMBL/GenBank/DDBJ whole genome shotgun (WGS) entry which is preliminary data.</text>
</comment>
<organism evidence="1 2">
    <name type="scientific">Alosa alosa</name>
    <name type="common">allis shad</name>
    <dbReference type="NCBI Taxonomy" id="278164"/>
    <lineage>
        <taxon>Eukaryota</taxon>
        <taxon>Metazoa</taxon>
        <taxon>Chordata</taxon>
        <taxon>Craniata</taxon>
        <taxon>Vertebrata</taxon>
        <taxon>Euteleostomi</taxon>
        <taxon>Actinopterygii</taxon>
        <taxon>Neopterygii</taxon>
        <taxon>Teleostei</taxon>
        <taxon>Clupei</taxon>
        <taxon>Clupeiformes</taxon>
        <taxon>Clupeoidei</taxon>
        <taxon>Clupeidae</taxon>
        <taxon>Alosa</taxon>
    </lineage>
</organism>
<dbReference type="PANTHER" id="PTHR31025:SF27">
    <property type="entry name" value="SI:CH211-193K19.2-RELATED"/>
    <property type="match status" value="1"/>
</dbReference>
<accession>A0AAV6GVF8</accession>
<keyword evidence="2" id="KW-1185">Reference proteome</keyword>
<dbReference type="EMBL" id="JADWDJ010000007">
    <property type="protein sequence ID" value="KAG5277892.1"/>
    <property type="molecule type" value="Genomic_DNA"/>
</dbReference>
<gene>
    <name evidence="1" type="ORF">AALO_G00092540</name>
</gene>
<dbReference type="PANTHER" id="PTHR31025">
    <property type="entry name" value="SI:CH211-196P9.1-RELATED"/>
    <property type="match status" value="1"/>
</dbReference>
<reference evidence="1" key="1">
    <citation type="submission" date="2020-10" db="EMBL/GenBank/DDBJ databases">
        <title>Chromosome-scale genome assembly of the Allis shad, Alosa alosa.</title>
        <authorList>
            <person name="Margot Z."/>
            <person name="Christophe K."/>
            <person name="Cabau C."/>
            <person name="Louis A."/>
            <person name="Berthelot C."/>
            <person name="Parey E."/>
            <person name="Roest Crollius H."/>
            <person name="Montfort J."/>
            <person name="Robinson-Rechavi M."/>
            <person name="Bucao C."/>
            <person name="Bouchez O."/>
            <person name="Gislard M."/>
            <person name="Lluch J."/>
            <person name="Milhes M."/>
            <person name="Lampietro C."/>
            <person name="Lopez Roques C."/>
            <person name="Donnadieu C."/>
            <person name="Braasch I."/>
            <person name="Desvignes T."/>
            <person name="Postlethwait J."/>
            <person name="Bobe J."/>
            <person name="Guiguen Y."/>
        </authorList>
    </citation>
    <scope>NUCLEOTIDE SEQUENCE</scope>
    <source>
        <strain evidence="1">M-15738</strain>
        <tissue evidence="1">Blood</tissue>
    </source>
</reference>
<dbReference type="AlphaFoldDB" id="A0AAV6GVF8"/>
<protein>
    <submittedName>
        <fullName evidence="1">Uncharacterized protein</fullName>
    </submittedName>
</protein>
<name>A0AAV6GVF8_9TELE</name>